<protein>
    <submittedName>
        <fullName evidence="11">Potassium voltage-gated channel protein eag</fullName>
    </submittedName>
</protein>
<proteinExistence type="predicted"/>
<evidence type="ECO:0000256" key="9">
    <source>
        <dbReference type="SAM" id="Phobius"/>
    </source>
</evidence>
<comment type="caution">
    <text evidence="11">The sequence shown here is derived from an EMBL/GenBank/DDBJ whole genome shotgun (WGS) entry which is preliminary data.</text>
</comment>
<dbReference type="InterPro" id="IPR005821">
    <property type="entry name" value="Ion_trans_dom"/>
</dbReference>
<evidence type="ECO:0000256" key="8">
    <source>
        <dbReference type="SAM" id="MobiDB-lite"/>
    </source>
</evidence>
<dbReference type="SUPFAM" id="SSF51206">
    <property type="entry name" value="cAMP-binding domain-like"/>
    <property type="match status" value="1"/>
</dbReference>
<evidence type="ECO:0000256" key="7">
    <source>
        <dbReference type="ARBA" id="ARBA00023303"/>
    </source>
</evidence>
<organism evidence="11 12">
    <name type="scientific">Hondaea fermentalgiana</name>
    <dbReference type="NCBI Taxonomy" id="2315210"/>
    <lineage>
        <taxon>Eukaryota</taxon>
        <taxon>Sar</taxon>
        <taxon>Stramenopiles</taxon>
        <taxon>Bigyra</taxon>
        <taxon>Labyrinthulomycetes</taxon>
        <taxon>Thraustochytrida</taxon>
        <taxon>Thraustochytriidae</taxon>
        <taxon>Hondaea</taxon>
    </lineage>
</organism>
<evidence type="ECO:0000256" key="3">
    <source>
        <dbReference type="ARBA" id="ARBA00022692"/>
    </source>
</evidence>
<dbReference type="InterPro" id="IPR018490">
    <property type="entry name" value="cNMP-bd_dom_sf"/>
</dbReference>
<reference evidence="11 12" key="1">
    <citation type="submission" date="2017-12" db="EMBL/GenBank/DDBJ databases">
        <title>Sequencing, de novo assembly and annotation of complete genome of a new Thraustochytrid species, strain FCC1311.</title>
        <authorList>
            <person name="Sedici K."/>
            <person name="Godart F."/>
            <person name="Aiese Cigliano R."/>
            <person name="Sanseverino W."/>
            <person name="Barakat M."/>
            <person name="Ortet P."/>
            <person name="Marechal E."/>
            <person name="Cagnac O."/>
            <person name="Amato A."/>
        </authorList>
    </citation>
    <scope>NUCLEOTIDE SEQUENCE [LARGE SCALE GENOMIC DNA]</scope>
</reference>
<dbReference type="AlphaFoldDB" id="A0A2R5GDX7"/>
<dbReference type="EMBL" id="BEYU01000053">
    <property type="protein sequence ID" value="GBG29142.1"/>
    <property type="molecule type" value="Genomic_DNA"/>
</dbReference>
<dbReference type="Pfam" id="PF00520">
    <property type="entry name" value="Ion_trans"/>
    <property type="match status" value="1"/>
</dbReference>
<feature type="domain" description="Cyclic nucleotide-binding" evidence="10">
    <location>
        <begin position="407"/>
        <end position="503"/>
    </location>
</feature>
<keyword evidence="3 9" id="KW-0812">Transmembrane</keyword>
<dbReference type="SMART" id="SM00100">
    <property type="entry name" value="cNMP"/>
    <property type="match status" value="1"/>
</dbReference>
<dbReference type="Gene3D" id="1.10.287.630">
    <property type="entry name" value="Helix hairpin bin"/>
    <property type="match status" value="1"/>
</dbReference>
<dbReference type="FunFam" id="1.10.287.70:FF:000123">
    <property type="entry name" value="Potassium channel KAT3"/>
    <property type="match status" value="1"/>
</dbReference>
<evidence type="ECO:0000313" key="11">
    <source>
        <dbReference type="EMBL" id="GBG29142.1"/>
    </source>
</evidence>
<keyword evidence="7" id="KW-0407">Ion channel</keyword>
<name>A0A2R5GDX7_9STRA</name>
<dbReference type="PROSITE" id="PS50042">
    <property type="entry name" value="CNMP_BINDING_3"/>
    <property type="match status" value="1"/>
</dbReference>
<evidence type="ECO:0000256" key="2">
    <source>
        <dbReference type="ARBA" id="ARBA00022448"/>
    </source>
</evidence>
<evidence type="ECO:0000256" key="6">
    <source>
        <dbReference type="ARBA" id="ARBA00023136"/>
    </source>
</evidence>
<feature type="region of interest" description="Disordered" evidence="8">
    <location>
        <begin position="542"/>
        <end position="564"/>
    </location>
</feature>
<dbReference type="Gene3D" id="1.10.287.70">
    <property type="match status" value="1"/>
</dbReference>
<keyword evidence="12" id="KW-1185">Reference proteome</keyword>
<evidence type="ECO:0000256" key="5">
    <source>
        <dbReference type="ARBA" id="ARBA00023065"/>
    </source>
</evidence>
<keyword evidence="6 9" id="KW-0472">Membrane</keyword>
<dbReference type="PROSITE" id="PS00888">
    <property type="entry name" value="CNMP_BINDING_1"/>
    <property type="match status" value="1"/>
</dbReference>
<dbReference type="GO" id="GO:0005249">
    <property type="term" value="F:voltage-gated potassium channel activity"/>
    <property type="evidence" value="ECO:0007669"/>
    <property type="project" value="InterPro"/>
</dbReference>
<evidence type="ECO:0000259" key="10">
    <source>
        <dbReference type="PROSITE" id="PS50042"/>
    </source>
</evidence>
<evidence type="ECO:0000256" key="1">
    <source>
        <dbReference type="ARBA" id="ARBA00004141"/>
    </source>
</evidence>
<feature type="transmembrane region" description="Helical" evidence="9">
    <location>
        <begin position="304"/>
        <end position="328"/>
    </location>
</feature>
<comment type="subcellular location">
    <subcellularLocation>
        <location evidence="1">Membrane</location>
        <topology evidence="1">Multi-pass membrane protein</topology>
    </subcellularLocation>
</comment>
<keyword evidence="2" id="KW-0813">Transport</keyword>
<feature type="transmembrane region" description="Helical" evidence="9">
    <location>
        <begin position="76"/>
        <end position="101"/>
    </location>
</feature>
<dbReference type="GO" id="GO:0016020">
    <property type="term" value="C:membrane"/>
    <property type="evidence" value="ECO:0007669"/>
    <property type="project" value="UniProtKB-SubCell"/>
</dbReference>
<dbReference type="Proteomes" id="UP000241890">
    <property type="component" value="Unassembled WGS sequence"/>
</dbReference>
<dbReference type="PANTHER" id="PTHR47823">
    <property type="entry name" value="ION_TRANS DOMAIN-CONTAINING PROTEIN"/>
    <property type="match status" value="1"/>
</dbReference>
<sequence>MSLDPCLHKVIPFVFIALDVVGIGRICFFLIITVQHACVKILLKCEKLVLNAESHVHELTFVQCTQRRLARIFAVFWVRVVWDVATLILVIYIALITPVRIGFELDTIPGTGMFIWEQFIDVFFLLDILLNFRTGFVRKDGALEMQPRKIAWNYLKTYFLIDLVSSFPIDAFVQSMENLQSAKVLKAGKILKVGRILKLAKLARLLKLPHLLGRFEEDITLSVVHVKLMRILLTTSLIAHLDACGWAFMSRLGDTYYSDSWVQAYGALDDSVASQYVSAMYWAITTMTTVGYGDIAPETDAERLYCLVTMIFGGGFYAYVIATLSSIVTNQDANQRMVTERMENIQTYMRIRKFPKQLARRVRKYYKHYYEMKTALNESTILEDLSPALRSEVVIFLVDQTVMQNPLFQQMSPKSFARLIRILFPLKVEEGEWVCREGEFGEEMFMLVSGKLEVVDAKGSVVAVLSSGAHFGELCALGVTNTRTCGVRALECCEMYALSKTDFFETFADSEPKTIKNMIRIAVAAYEDFDFQKTSMQSTRAAKGETSSAMYQKGAGPVPQAERGGDVAGTLKSGPSLVSIGSIPSAAAAAMGAAAGGLNSSFSSSPREGYGGKHQYSDPVLTRLAVLEANTAEQLGTLVEAVGRLENPQFASRIKVTASDLEEEDSPTFERITYAYYNYIYIYYRIQAPVLVSDPGHLALSASALAGSVAAVGANSLCPQCRDSGSGRSGEKARKRP</sequence>
<evidence type="ECO:0000256" key="4">
    <source>
        <dbReference type="ARBA" id="ARBA00022989"/>
    </source>
</evidence>
<dbReference type="PANTHER" id="PTHR47823:SF11">
    <property type="entry name" value="K+-CHANNEL ERG AND RELATED PROTEINS"/>
    <property type="match status" value="1"/>
</dbReference>
<dbReference type="InterPro" id="IPR018488">
    <property type="entry name" value="cNMP-bd_CS"/>
</dbReference>
<dbReference type="SUPFAM" id="SSF81324">
    <property type="entry name" value="Voltage-gated potassium channels"/>
    <property type="match status" value="1"/>
</dbReference>
<accession>A0A2R5GDX7</accession>
<keyword evidence="4 9" id="KW-1133">Transmembrane helix</keyword>
<dbReference type="InterPro" id="IPR014710">
    <property type="entry name" value="RmlC-like_jellyroll"/>
</dbReference>
<keyword evidence="5" id="KW-0406">Ion transport</keyword>
<dbReference type="Pfam" id="PF00027">
    <property type="entry name" value="cNMP_binding"/>
    <property type="match status" value="1"/>
</dbReference>
<feature type="transmembrane region" description="Helical" evidence="9">
    <location>
        <begin position="113"/>
        <end position="132"/>
    </location>
</feature>
<dbReference type="PRINTS" id="PR01463">
    <property type="entry name" value="EAGCHANLFMLY"/>
</dbReference>
<dbReference type="InterPro" id="IPR000595">
    <property type="entry name" value="cNMP-bd_dom"/>
</dbReference>
<dbReference type="InterPro" id="IPR003938">
    <property type="entry name" value="K_chnl_volt-dep_EAG/ELK/ERG"/>
</dbReference>
<gene>
    <name evidence="11" type="ORF">FCC1311_053652</name>
</gene>
<feature type="transmembrane region" description="Helical" evidence="9">
    <location>
        <begin position="12"/>
        <end position="34"/>
    </location>
</feature>
<dbReference type="Gene3D" id="2.60.120.10">
    <property type="entry name" value="Jelly Rolls"/>
    <property type="match status" value="1"/>
</dbReference>
<dbReference type="InParanoid" id="A0A2R5GDX7"/>
<evidence type="ECO:0000313" key="12">
    <source>
        <dbReference type="Proteomes" id="UP000241890"/>
    </source>
</evidence>
<dbReference type="CDD" id="cd00038">
    <property type="entry name" value="CAP_ED"/>
    <property type="match status" value="1"/>
</dbReference>
<dbReference type="OrthoDB" id="432483at2759"/>